<dbReference type="InterPro" id="IPR004117">
    <property type="entry name" value="7tm6_olfct_rcpt"/>
</dbReference>
<accession>A0ABQ9K4F7</accession>
<protein>
    <recommendedName>
        <fullName evidence="10">Odorant receptor</fullName>
    </recommendedName>
</protein>
<dbReference type="Pfam" id="PF02949">
    <property type="entry name" value="7tm_6"/>
    <property type="match status" value="1"/>
</dbReference>
<dbReference type="Proteomes" id="UP001162164">
    <property type="component" value="Unassembled WGS sequence"/>
</dbReference>
<evidence type="ECO:0000256" key="3">
    <source>
        <dbReference type="ARBA" id="ARBA00022606"/>
    </source>
</evidence>
<evidence type="ECO:0000256" key="2">
    <source>
        <dbReference type="ARBA" id="ARBA00022475"/>
    </source>
</evidence>
<feature type="transmembrane region" description="Helical" evidence="10">
    <location>
        <begin position="294"/>
        <end position="314"/>
    </location>
</feature>
<feature type="transmembrane region" description="Helical" evidence="10">
    <location>
        <begin position="134"/>
        <end position="154"/>
    </location>
</feature>
<keyword evidence="2" id="KW-1003">Cell membrane</keyword>
<evidence type="ECO:0000256" key="5">
    <source>
        <dbReference type="ARBA" id="ARBA00022725"/>
    </source>
</evidence>
<dbReference type="EMBL" id="JAPWTJ010000017">
    <property type="protein sequence ID" value="KAJ8985303.1"/>
    <property type="molecule type" value="Genomic_DNA"/>
</dbReference>
<comment type="similarity">
    <text evidence="10">Belongs to the insect chemoreceptor superfamily. Heteromeric odorant receptor channel (TC 1.A.69) family.</text>
</comment>
<dbReference type="PANTHER" id="PTHR21137:SF35">
    <property type="entry name" value="ODORANT RECEPTOR 19A-RELATED"/>
    <property type="match status" value="1"/>
</dbReference>
<name>A0ABQ9K4F7_9CUCU</name>
<keyword evidence="3 10" id="KW-0716">Sensory transduction</keyword>
<keyword evidence="9 10" id="KW-0807">Transducer</keyword>
<evidence type="ECO:0000256" key="1">
    <source>
        <dbReference type="ARBA" id="ARBA00004651"/>
    </source>
</evidence>
<evidence type="ECO:0000256" key="8">
    <source>
        <dbReference type="ARBA" id="ARBA00023170"/>
    </source>
</evidence>
<organism evidence="11 12">
    <name type="scientific">Molorchus minor</name>
    <dbReference type="NCBI Taxonomy" id="1323400"/>
    <lineage>
        <taxon>Eukaryota</taxon>
        <taxon>Metazoa</taxon>
        <taxon>Ecdysozoa</taxon>
        <taxon>Arthropoda</taxon>
        <taxon>Hexapoda</taxon>
        <taxon>Insecta</taxon>
        <taxon>Pterygota</taxon>
        <taxon>Neoptera</taxon>
        <taxon>Endopterygota</taxon>
        <taxon>Coleoptera</taxon>
        <taxon>Polyphaga</taxon>
        <taxon>Cucujiformia</taxon>
        <taxon>Chrysomeloidea</taxon>
        <taxon>Cerambycidae</taxon>
        <taxon>Lamiinae</taxon>
        <taxon>Monochamini</taxon>
        <taxon>Molorchus</taxon>
    </lineage>
</organism>
<proteinExistence type="inferred from homology"/>
<keyword evidence="7 10" id="KW-0472">Membrane</keyword>
<keyword evidence="4 10" id="KW-0812">Transmembrane</keyword>
<evidence type="ECO:0000256" key="4">
    <source>
        <dbReference type="ARBA" id="ARBA00022692"/>
    </source>
</evidence>
<evidence type="ECO:0000256" key="9">
    <source>
        <dbReference type="ARBA" id="ARBA00023224"/>
    </source>
</evidence>
<evidence type="ECO:0000256" key="6">
    <source>
        <dbReference type="ARBA" id="ARBA00022989"/>
    </source>
</evidence>
<feature type="transmembrane region" description="Helical" evidence="10">
    <location>
        <begin position="266"/>
        <end position="288"/>
    </location>
</feature>
<keyword evidence="8 10" id="KW-0675">Receptor</keyword>
<dbReference type="PANTHER" id="PTHR21137">
    <property type="entry name" value="ODORANT RECEPTOR"/>
    <property type="match status" value="1"/>
</dbReference>
<keyword evidence="12" id="KW-1185">Reference proteome</keyword>
<evidence type="ECO:0000313" key="11">
    <source>
        <dbReference type="EMBL" id="KAJ8985303.1"/>
    </source>
</evidence>
<gene>
    <name evidence="11" type="ORF">NQ317_007090</name>
</gene>
<feature type="transmembrane region" description="Helical" evidence="10">
    <location>
        <begin position="356"/>
        <end position="377"/>
    </location>
</feature>
<sequence length="381" mass="44120">MKEDKETYNFLDSFKTEKLFLTVAGFYPCKNLKYIRILVISSAIFNLSIAWLQFLALLTFMFFSLPDISKVSEILLFCTTQFAFLIKLTNFILNKNSLLQLEVTLQNKLFTLVTADEKPILTRYLRDGKFIAKVYRLLCFLVVVFYAIFPFMDSQSENKHKLPLPAWFPFNPDDHYYLVFCGEILSIALGAWINSNIDILTIMMIILATALFEVLKQRLRNILKPADKVEIVQDGLVNERLKVCVFQYDYLLRFVSQIEATFSKGIFIQFFCSVVVICLTGFQMLVISFKSMQFVLLIIYFSCMMCQIAMYCWYGQMIAESSDEITQACYFVEWNVCNVNVQKTLIVIMERAKRPAVLRAGGFFVLSIPTLMTASNIQSYK</sequence>
<feature type="transmembrane region" description="Helical" evidence="10">
    <location>
        <begin position="34"/>
        <end position="62"/>
    </location>
</feature>
<feature type="transmembrane region" description="Helical" evidence="10">
    <location>
        <begin position="74"/>
        <end position="93"/>
    </location>
</feature>
<keyword evidence="5 10" id="KW-0552">Olfaction</keyword>
<evidence type="ECO:0000256" key="7">
    <source>
        <dbReference type="ARBA" id="ARBA00023136"/>
    </source>
</evidence>
<feature type="transmembrane region" description="Helical" evidence="10">
    <location>
        <begin position="175"/>
        <end position="193"/>
    </location>
</feature>
<evidence type="ECO:0000256" key="10">
    <source>
        <dbReference type="RuleBase" id="RU351113"/>
    </source>
</evidence>
<comment type="subcellular location">
    <subcellularLocation>
        <location evidence="1 10">Cell membrane</location>
        <topology evidence="1 10">Multi-pass membrane protein</topology>
    </subcellularLocation>
</comment>
<reference evidence="11" key="1">
    <citation type="journal article" date="2023" name="Insect Mol. Biol.">
        <title>Genome sequencing provides insights into the evolution of gene families encoding plant cell wall-degrading enzymes in longhorned beetles.</title>
        <authorList>
            <person name="Shin N.R."/>
            <person name="Okamura Y."/>
            <person name="Kirsch R."/>
            <person name="Pauchet Y."/>
        </authorList>
    </citation>
    <scope>NUCLEOTIDE SEQUENCE</scope>
    <source>
        <strain evidence="11">MMC_N1</strain>
    </source>
</reference>
<evidence type="ECO:0000313" key="12">
    <source>
        <dbReference type="Proteomes" id="UP001162164"/>
    </source>
</evidence>
<comment type="caution">
    <text evidence="11">The sequence shown here is derived from an EMBL/GenBank/DDBJ whole genome shotgun (WGS) entry which is preliminary data.</text>
</comment>
<keyword evidence="6 10" id="KW-1133">Transmembrane helix</keyword>